<dbReference type="Gene3D" id="3.30.560.10">
    <property type="entry name" value="Glucose Oxidase, domain 3"/>
    <property type="match status" value="1"/>
</dbReference>
<dbReference type="SUPFAM" id="SSF54373">
    <property type="entry name" value="FAD-linked reductases, C-terminal domain"/>
    <property type="match status" value="1"/>
</dbReference>
<comment type="cofactor">
    <cofactor evidence="3">
        <name>FAD</name>
        <dbReference type="ChEBI" id="CHEBI:57692"/>
    </cofactor>
</comment>
<dbReference type="GO" id="GO:0016614">
    <property type="term" value="F:oxidoreductase activity, acting on CH-OH group of donors"/>
    <property type="evidence" value="ECO:0007669"/>
    <property type="project" value="InterPro"/>
</dbReference>
<dbReference type="GO" id="GO:0050660">
    <property type="term" value="F:flavin adenine dinucleotide binding"/>
    <property type="evidence" value="ECO:0007669"/>
    <property type="project" value="InterPro"/>
</dbReference>
<protein>
    <recommendedName>
        <fullName evidence="5 6">Glucose-methanol-choline oxidoreductase N-terminal domain-containing protein</fullName>
    </recommendedName>
</protein>
<dbReference type="PIRSF" id="PIRSF000137">
    <property type="entry name" value="Alcohol_oxidase"/>
    <property type="match status" value="1"/>
</dbReference>
<evidence type="ECO:0000259" key="6">
    <source>
        <dbReference type="PROSITE" id="PS00624"/>
    </source>
</evidence>
<dbReference type="EMBL" id="OU900098">
    <property type="protein sequence ID" value="CAG9862003.1"/>
    <property type="molecule type" value="Genomic_DNA"/>
</dbReference>
<gene>
    <name evidence="7" type="ORF">PHYEVI_LOCUS8326</name>
</gene>
<organism evidence="7 8">
    <name type="scientific">Phyllotreta striolata</name>
    <name type="common">Striped flea beetle</name>
    <name type="synonym">Crioceris striolata</name>
    <dbReference type="NCBI Taxonomy" id="444603"/>
    <lineage>
        <taxon>Eukaryota</taxon>
        <taxon>Metazoa</taxon>
        <taxon>Ecdysozoa</taxon>
        <taxon>Arthropoda</taxon>
        <taxon>Hexapoda</taxon>
        <taxon>Insecta</taxon>
        <taxon>Pterygota</taxon>
        <taxon>Neoptera</taxon>
        <taxon>Endopterygota</taxon>
        <taxon>Coleoptera</taxon>
        <taxon>Polyphaga</taxon>
        <taxon>Cucujiformia</taxon>
        <taxon>Chrysomeloidea</taxon>
        <taxon>Chrysomelidae</taxon>
        <taxon>Galerucinae</taxon>
        <taxon>Alticini</taxon>
        <taxon>Phyllotreta</taxon>
    </lineage>
</organism>
<feature type="active site" description="Proton acceptor" evidence="2">
    <location>
        <position position="618"/>
    </location>
</feature>
<feature type="binding site" evidence="3">
    <location>
        <begin position="95"/>
        <end position="96"/>
    </location>
    <ligand>
        <name>FAD</name>
        <dbReference type="ChEBI" id="CHEBI:57692"/>
    </ligand>
</feature>
<name>A0A9N9TUB6_PHYSR</name>
<dbReference type="Pfam" id="PF00732">
    <property type="entry name" value="GMC_oxred_N"/>
    <property type="match status" value="1"/>
</dbReference>
<dbReference type="Proteomes" id="UP001153712">
    <property type="component" value="Chromosome 5"/>
</dbReference>
<dbReference type="Gene3D" id="3.50.50.60">
    <property type="entry name" value="FAD/NAD(P)-binding domain"/>
    <property type="match status" value="1"/>
</dbReference>
<evidence type="ECO:0000256" key="4">
    <source>
        <dbReference type="RuleBase" id="RU003968"/>
    </source>
</evidence>
<dbReference type="PROSITE" id="PS00624">
    <property type="entry name" value="GMC_OXRED_2"/>
    <property type="match status" value="1"/>
</dbReference>
<dbReference type="PANTHER" id="PTHR11552">
    <property type="entry name" value="GLUCOSE-METHANOL-CHOLINE GMC OXIDOREDUCTASE"/>
    <property type="match status" value="1"/>
</dbReference>
<dbReference type="InterPro" id="IPR012132">
    <property type="entry name" value="GMC_OxRdtase"/>
</dbReference>
<feature type="active site" description="Proton donor" evidence="2">
    <location>
        <position position="574"/>
    </location>
</feature>
<dbReference type="AlphaFoldDB" id="A0A9N9TUB6"/>
<dbReference type="PROSITE" id="PS00623">
    <property type="entry name" value="GMC_OXRED_1"/>
    <property type="match status" value="1"/>
</dbReference>
<feature type="binding site" evidence="3">
    <location>
        <position position="171"/>
    </location>
    <ligand>
        <name>FAD</name>
        <dbReference type="ChEBI" id="CHEBI:57692"/>
    </ligand>
</feature>
<sequence>MIIKYAYLHYIKIYPAIYLTTFYSTMLKKLLLVYFLTQAGIRSEDSVEYLENVVKKAEKDSLNYQTPTDASRYKPTTSETKDYAPYDFIIIGGGTTGSVIASRLSEENFTVLVLEAGQFADNGALQIPRMAQTGWLSDYNWGFKSIPQTTACLGSINNQCPYPRGRGVGGTTLMNGLIYDRGSQQIYNLYSRIARDHSWSYRNVLKYFKKSEHFHWTNPNAPVDPFYHGYEGLFDVQHKVPDIRINDLFLRANRELGTPANDANGRSRFGATIAQIYTKNGRRVDTGTAFVKPFLDRSNLKVLTGSYVTKIAINGQKRAERVIFTNNGTIYSAKANKEIILSAGSVSSPHILMLSGVGPKKHLESLGIKVVEDLEVGTKFLDQPGTKNFMFSSNYPANEQSLKEQLQEYLKGYGLLTAATDGQGITFLRVLVPDEGISDLEIINDVSSPSDLDRIANGWRNDTYKELWGNGNLSISFSLRCLSTKSVGTLRLKSNDPYEYPLIDPNYLSDDKQQDIEILYRGIQHVFKLADTPAFRSINMTYVTRPLSACKQHRFKSKQYWYCFLRQVSLTAAHPVATCAMGADRSKGAVVDSELRVFGVKGLRVADASVLPLPIDGHTSVPCLMVGEKISDVIKKQYL</sequence>
<dbReference type="PANTHER" id="PTHR11552:SF158">
    <property type="entry name" value="GH23626P-RELATED"/>
    <property type="match status" value="1"/>
</dbReference>
<accession>A0A9N9TUB6</accession>
<keyword evidence="3 4" id="KW-0274">FAD</keyword>
<feature type="binding site" evidence="3">
    <location>
        <position position="308"/>
    </location>
    <ligand>
        <name>FAD</name>
        <dbReference type="ChEBI" id="CHEBI:57692"/>
    </ligand>
</feature>
<dbReference type="OrthoDB" id="269227at2759"/>
<dbReference type="InterPro" id="IPR036188">
    <property type="entry name" value="FAD/NAD-bd_sf"/>
</dbReference>
<keyword evidence="4" id="KW-0285">Flavoprotein</keyword>
<evidence type="ECO:0000259" key="5">
    <source>
        <dbReference type="PROSITE" id="PS00623"/>
    </source>
</evidence>
<evidence type="ECO:0000313" key="7">
    <source>
        <dbReference type="EMBL" id="CAG9862003.1"/>
    </source>
</evidence>
<evidence type="ECO:0000256" key="3">
    <source>
        <dbReference type="PIRSR" id="PIRSR000137-2"/>
    </source>
</evidence>
<comment type="similarity">
    <text evidence="1 4">Belongs to the GMC oxidoreductase family.</text>
</comment>
<feature type="domain" description="Glucose-methanol-choline oxidoreductase N-terminal" evidence="5">
    <location>
        <begin position="165"/>
        <end position="188"/>
    </location>
</feature>
<evidence type="ECO:0000256" key="1">
    <source>
        <dbReference type="ARBA" id="ARBA00010790"/>
    </source>
</evidence>
<evidence type="ECO:0000313" key="8">
    <source>
        <dbReference type="Proteomes" id="UP001153712"/>
    </source>
</evidence>
<dbReference type="InterPro" id="IPR000172">
    <property type="entry name" value="GMC_OxRdtase_N"/>
</dbReference>
<proteinExistence type="inferred from homology"/>
<reference evidence="7" key="1">
    <citation type="submission" date="2022-01" db="EMBL/GenBank/DDBJ databases">
        <authorList>
            <person name="King R."/>
        </authorList>
    </citation>
    <scope>NUCLEOTIDE SEQUENCE</scope>
</reference>
<evidence type="ECO:0000256" key="2">
    <source>
        <dbReference type="PIRSR" id="PIRSR000137-1"/>
    </source>
</evidence>
<feature type="domain" description="Glucose-methanol-choline oxidoreductase N-terminal" evidence="6">
    <location>
        <begin position="344"/>
        <end position="358"/>
    </location>
</feature>
<dbReference type="SUPFAM" id="SSF51905">
    <property type="entry name" value="FAD/NAD(P)-binding domain"/>
    <property type="match status" value="1"/>
</dbReference>
<dbReference type="Pfam" id="PF05199">
    <property type="entry name" value="GMC_oxred_C"/>
    <property type="match status" value="1"/>
</dbReference>
<keyword evidence="8" id="KW-1185">Reference proteome</keyword>
<dbReference type="InterPro" id="IPR007867">
    <property type="entry name" value="GMC_OxRtase_C"/>
</dbReference>